<dbReference type="GO" id="GO:0004029">
    <property type="term" value="F:aldehyde dehydrogenase (NAD+) activity"/>
    <property type="evidence" value="ECO:0007669"/>
    <property type="project" value="TreeGrafter"/>
</dbReference>
<dbReference type="EMBL" id="RYYV01000005">
    <property type="protein sequence ID" value="RUL76864.1"/>
    <property type="molecule type" value="Genomic_DNA"/>
</dbReference>
<dbReference type="InterPro" id="IPR051783">
    <property type="entry name" value="NAD(P)-dependent_oxidoreduct"/>
</dbReference>
<organism evidence="2 3">
    <name type="scientific">Dyella choica</name>
    <dbReference type="NCBI Taxonomy" id="1927959"/>
    <lineage>
        <taxon>Bacteria</taxon>
        <taxon>Pseudomonadati</taxon>
        <taxon>Pseudomonadota</taxon>
        <taxon>Gammaproteobacteria</taxon>
        <taxon>Lysobacterales</taxon>
        <taxon>Rhodanobacteraceae</taxon>
        <taxon>Dyella</taxon>
    </lineage>
</organism>
<proteinExistence type="predicted"/>
<name>A0A3S0PJH8_9GAMM</name>
<evidence type="ECO:0000313" key="2">
    <source>
        <dbReference type="EMBL" id="RUL76864.1"/>
    </source>
</evidence>
<sequence>MSERILIAGCGDLGQRVARLLLARGDEVYALRRHPPNRDDSLRWLAADLASPETLASLPTGITQLIFVPAPDARQPDIYRAVFLSGLRNVLDALDNASLQRVLFVSSSAVYGEHGDEWVDEATRPAPPGFNGQVLLDAERALSKHPVDSIVLRLAGLYGPGRLQLIDRLRAGRVNAPRQQKHWANRIHVEDAAAAIVHLLGLREHQSLYVGVDDTPLPLDVLYDALAALAGAPPASAGPAPAGIGSKRLSNARLKASGFRLRWPDSRIGYAALLQHATSAG</sequence>
<dbReference type="SUPFAM" id="SSF51735">
    <property type="entry name" value="NAD(P)-binding Rossmann-fold domains"/>
    <property type="match status" value="1"/>
</dbReference>
<dbReference type="Proteomes" id="UP000274358">
    <property type="component" value="Unassembled WGS sequence"/>
</dbReference>
<dbReference type="PANTHER" id="PTHR48079:SF6">
    <property type="entry name" value="NAD(P)-BINDING DOMAIN-CONTAINING PROTEIN-RELATED"/>
    <property type="match status" value="1"/>
</dbReference>
<dbReference type="AlphaFoldDB" id="A0A3S0PJH8"/>
<dbReference type="GO" id="GO:0005737">
    <property type="term" value="C:cytoplasm"/>
    <property type="evidence" value="ECO:0007669"/>
    <property type="project" value="TreeGrafter"/>
</dbReference>
<protein>
    <submittedName>
        <fullName evidence="2">NAD-dependent epimerase/dehydratase family protein</fullName>
    </submittedName>
</protein>
<dbReference type="InterPro" id="IPR036291">
    <property type="entry name" value="NAD(P)-bd_dom_sf"/>
</dbReference>
<feature type="domain" description="NAD-dependent epimerase/dehydratase" evidence="1">
    <location>
        <begin position="5"/>
        <end position="201"/>
    </location>
</feature>
<evidence type="ECO:0000313" key="3">
    <source>
        <dbReference type="Proteomes" id="UP000274358"/>
    </source>
</evidence>
<gene>
    <name evidence="2" type="ORF">EKH80_09175</name>
</gene>
<reference evidence="2 3" key="1">
    <citation type="submission" date="2018-12" db="EMBL/GenBank/DDBJ databases">
        <title>Dyella dinghuensis sp. nov. DHOA06 and Dyella choica sp. nov. 4M-K27, isolated from forest soil.</title>
        <authorList>
            <person name="Qiu L.-H."/>
            <person name="Gao Z.-H."/>
        </authorList>
    </citation>
    <scope>NUCLEOTIDE SEQUENCE [LARGE SCALE GENOMIC DNA]</scope>
    <source>
        <strain evidence="2 3">4M-K27</strain>
    </source>
</reference>
<dbReference type="InterPro" id="IPR001509">
    <property type="entry name" value="Epimerase_deHydtase"/>
</dbReference>
<dbReference type="RefSeq" id="WP_126684423.1">
    <property type="nucleotide sequence ID" value="NZ_RYYV01000005.1"/>
</dbReference>
<dbReference type="PANTHER" id="PTHR48079">
    <property type="entry name" value="PROTEIN YEEZ"/>
    <property type="match status" value="1"/>
</dbReference>
<keyword evidence="3" id="KW-1185">Reference proteome</keyword>
<evidence type="ECO:0000259" key="1">
    <source>
        <dbReference type="Pfam" id="PF01370"/>
    </source>
</evidence>
<dbReference type="Pfam" id="PF01370">
    <property type="entry name" value="Epimerase"/>
    <property type="match status" value="1"/>
</dbReference>
<dbReference type="OrthoDB" id="9808276at2"/>
<dbReference type="Gene3D" id="3.40.50.720">
    <property type="entry name" value="NAD(P)-binding Rossmann-like Domain"/>
    <property type="match status" value="1"/>
</dbReference>
<accession>A0A3S0PJH8</accession>
<comment type="caution">
    <text evidence="2">The sequence shown here is derived from an EMBL/GenBank/DDBJ whole genome shotgun (WGS) entry which is preliminary data.</text>
</comment>